<feature type="repeat" description="TPR" evidence="3">
    <location>
        <begin position="607"/>
        <end position="640"/>
    </location>
</feature>
<keyword evidence="2 3" id="KW-0802">TPR repeat</keyword>
<dbReference type="AlphaFoldDB" id="A0A814P4C3"/>
<keyword evidence="1" id="KW-0677">Repeat</keyword>
<dbReference type="SUPFAM" id="SSF48452">
    <property type="entry name" value="TPR-like"/>
    <property type="match status" value="2"/>
</dbReference>
<dbReference type="Gene3D" id="3.90.176.10">
    <property type="entry name" value="Toxin ADP-ribosyltransferase, Chain A, domain 1"/>
    <property type="match status" value="1"/>
</dbReference>
<sequence>MDDSFRFYIVDLYNQLEREYQQSLPASIPSSLYRGQRIWKSELDKLQKQTGTLVSTNAFFSTTEDRDMALGFTAGSIDTDDEKHILIEIVVDSQLKRVTFAKTNGFSRMKENEILFNLGTIFKLHSVGFDSTIQKWKVIMLATDEGYTIVQDYLALVKIQINETEPVLIFGHLLDQMGQFQKSAAYFNALLKSIPDNVTDEFKASIHNYLGDAYLHQGQDKQAVEEYIVAYDLRMAISTDHPGLVHSLISIGATIRAKGDSDRAILCLNEVKMLLEKRLSKTQSWSDAINEAITLRHIGLVYVTQKNYSLALDFFVEALTTLKDIIPSKHPLNSKILWAIGNIYIEQNNVKTAIKYYKDAFTIMEDVLPTDHPELLKSLNQLIYACSRVPDGDYGDLSLYATKTIDLQSNAQPWDLYRAYDKIGDIYKSINNLEQSLLFKQKALSMLDNTVIVQAEEHQYFNSNANVEQGKARDDSLVTRKVCTLRELGDLSLLLSFVDQAIDYYNKYIDLQINTPGYCTLIDIGFKAINIFIFCSKNSAIEVLEHCYSKMLPSIEINFKQNQQYEKKQYLQKLAKYCWQQNELHLCLSIFKKLEQIQRQDRHWELVDTLYTIGLIYVKLNNNENCLKYLKEALVIEKQNLSIVKHKITLNRISNIEQIINTKTMLSLEYRMLLDT</sequence>
<dbReference type="Pfam" id="PF13181">
    <property type="entry name" value="TPR_8"/>
    <property type="match status" value="1"/>
</dbReference>
<protein>
    <submittedName>
        <fullName evidence="4">Uncharacterized protein</fullName>
    </submittedName>
</protein>
<dbReference type="PROSITE" id="PS51996">
    <property type="entry name" value="TR_MART"/>
    <property type="match status" value="1"/>
</dbReference>
<dbReference type="PROSITE" id="PS50005">
    <property type="entry name" value="TPR"/>
    <property type="match status" value="3"/>
</dbReference>
<dbReference type="Pfam" id="PF13432">
    <property type="entry name" value="TPR_16"/>
    <property type="match status" value="1"/>
</dbReference>
<dbReference type="SUPFAM" id="SSF56399">
    <property type="entry name" value="ADP-ribosylation"/>
    <property type="match status" value="1"/>
</dbReference>
<dbReference type="Gene3D" id="1.25.40.10">
    <property type="entry name" value="Tetratricopeptide repeat domain"/>
    <property type="match status" value="3"/>
</dbReference>
<dbReference type="Proteomes" id="UP000663829">
    <property type="component" value="Unassembled WGS sequence"/>
</dbReference>
<dbReference type="SMART" id="SM00028">
    <property type="entry name" value="TPR"/>
    <property type="match status" value="7"/>
</dbReference>
<proteinExistence type="predicted"/>
<evidence type="ECO:0000256" key="1">
    <source>
        <dbReference type="ARBA" id="ARBA00022737"/>
    </source>
</evidence>
<feature type="repeat" description="TPR" evidence="3">
    <location>
        <begin position="334"/>
        <end position="367"/>
    </location>
</feature>
<dbReference type="PANTHER" id="PTHR45641:SF19">
    <property type="entry name" value="NEPHROCYSTIN-3"/>
    <property type="match status" value="1"/>
</dbReference>
<comment type="caution">
    <text evidence="4">The sequence shown here is derived from an EMBL/GenBank/DDBJ whole genome shotgun (WGS) entry which is preliminary data.</text>
</comment>
<organism evidence="4 6">
    <name type="scientific">Didymodactylos carnosus</name>
    <dbReference type="NCBI Taxonomy" id="1234261"/>
    <lineage>
        <taxon>Eukaryota</taxon>
        <taxon>Metazoa</taxon>
        <taxon>Spiralia</taxon>
        <taxon>Gnathifera</taxon>
        <taxon>Rotifera</taxon>
        <taxon>Eurotatoria</taxon>
        <taxon>Bdelloidea</taxon>
        <taxon>Philodinida</taxon>
        <taxon>Philodinidae</taxon>
        <taxon>Didymodactylos</taxon>
    </lineage>
</organism>
<reference evidence="4" key="1">
    <citation type="submission" date="2021-02" db="EMBL/GenBank/DDBJ databases">
        <authorList>
            <person name="Nowell W R."/>
        </authorList>
    </citation>
    <scope>NUCLEOTIDE SEQUENCE</scope>
</reference>
<gene>
    <name evidence="4" type="ORF">GPM918_LOCUS18812</name>
    <name evidence="5" type="ORF">SRO942_LOCUS18809</name>
</gene>
<dbReference type="EMBL" id="CAJOBC010005544">
    <property type="protein sequence ID" value="CAF3867177.1"/>
    <property type="molecule type" value="Genomic_DNA"/>
</dbReference>
<dbReference type="InterPro" id="IPR011990">
    <property type="entry name" value="TPR-like_helical_dom_sf"/>
</dbReference>
<dbReference type="PANTHER" id="PTHR45641">
    <property type="entry name" value="TETRATRICOPEPTIDE REPEAT PROTEIN (AFU_ORTHOLOGUE AFUA_6G03870)"/>
    <property type="match status" value="1"/>
</dbReference>
<evidence type="ECO:0000313" key="5">
    <source>
        <dbReference type="EMBL" id="CAF3867177.1"/>
    </source>
</evidence>
<evidence type="ECO:0000256" key="3">
    <source>
        <dbReference type="PROSITE-ProRule" id="PRU00339"/>
    </source>
</evidence>
<keyword evidence="6" id="KW-1185">Reference proteome</keyword>
<dbReference type="Proteomes" id="UP000681722">
    <property type="component" value="Unassembled WGS sequence"/>
</dbReference>
<name>A0A814P4C3_9BILA</name>
<evidence type="ECO:0000313" key="6">
    <source>
        <dbReference type="Proteomes" id="UP000663829"/>
    </source>
</evidence>
<accession>A0A814P4C3</accession>
<dbReference type="OrthoDB" id="9991614at2759"/>
<dbReference type="EMBL" id="CAJNOQ010005544">
    <property type="protein sequence ID" value="CAF1102341.1"/>
    <property type="molecule type" value="Genomic_DNA"/>
</dbReference>
<evidence type="ECO:0000256" key="2">
    <source>
        <dbReference type="ARBA" id="ARBA00022803"/>
    </source>
</evidence>
<dbReference type="InterPro" id="IPR019734">
    <property type="entry name" value="TPR_rpt"/>
</dbReference>
<feature type="repeat" description="TPR" evidence="3">
    <location>
        <begin position="292"/>
        <end position="325"/>
    </location>
</feature>
<evidence type="ECO:0000313" key="4">
    <source>
        <dbReference type="EMBL" id="CAF1102341.1"/>
    </source>
</evidence>
<dbReference type="Pfam" id="PF13374">
    <property type="entry name" value="TPR_10"/>
    <property type="match status" value="1"/>
</dbReference>